<keyword evidence="3" id="KW-0560">Oxidoreductase</keyword>
<keyword evidence="6" id="KW-1133">Transmembrane helix</keyword>
<evidence type="ECO:0000256" key="3">
    <source>
        <dbReference type="ARBA" id="ARBA00023002"/>
    </source>
</evidence>
<dbReference type="OrthoDB" id="497530at2759"/>
<name>K8F184_9CHLO</name>
<dbReference type="AlphaFoldDB" id="K8F184"/>
<dbReference type="EMBL" id="FO082268">
    <property type="protein sequence ID" value="CCO18560.1"/>
    <property type="molecule type" value="Genomic_DNA"/>
</dbReference>
<dbReference type="InterPro" id="IPR045019">
    <property type="entry name" value="BETA-OHASE-like"/>
</dbReference>
<evidence type="ECO:0000313" key="8">
    <source>
        <dbReference type="EMBL" id="CCO18560.1"/>
    </source>
</evidence>
<keyword evidence="6" id="KW-0472">Membrane</keyword>
<accession>K8F184</accession>
<evidence type="ECO:0000256" key="5">
    <source>
        <dbReference type="SAM" id="MobiDB-lite"/>
    </source>
</evidence>
<comment type="similarity">
    <text evidence="1">Belongs to the sterol desaturase family.</text>
</comment>
<dbReference type="PANTHER" id="PTHR31899">
    <property type="entry name" value="BETA-CAROTENE 3-HYDROXYLASE 1, CHLOROPLASTIC"/>
    <property type="match status" value="1"/>
</dbReference>
<dbReference type="PANTHER" id="PTHR31899:SF9">
    <property type="entry name" value="BETA-CAROTENE 3-HYDROXYLASE 1, CHLOROPLASTIC"/>
    <property type="match status" value="1"/>
</dbReference>
<dbReference type="STRING" id="41875.K8F184"/>
<feature type="transmembrane region" description="Helical" evidence="6">
    <location>
        <begin position="111"/>
        <end position="133"/>
    </location>
</feature>
<keyword evidence="6" id="KW-0812">Transmembrane</keyword>
<dbReference type="GO" id="GO:0005506">
    <property type="term" value="F:iron ion binding"/>
    <property type="evidence" value="ECO:0007669"/>
    <property type="project" value="InterPro"/>
</dbReference>
<evidence type="ECO:0000256" key="4">
    <source>
        <dbReference type="ARBA" id="ARBA00026097"/>
    </source>
</evidence>
<evidence type="ECO:0000259" key="7">
    <source>
        <dbReference type="Pfam" id="PF04116"/>
    </source>
</evidence>
<feature type="region of interest" description="Disordered" evidence="5">
    <location>
        <begin position="1"/>
        <end position="29"/>
    </location>
</feature>
<feature type="transmembrane region" description="Helical" evidence="6">
    <location>
        <begin position="241"/>
        <end position="262"/>
    </location>
</feature>
<gene>
    <name evidence="8" type="ordered locus">Bathy11g02040</name>
</gene>
<dbReference type="EC" id="1.14.15.24" evidence="4"/>
<keyword evidence="2" id="KW-0125">Carotenoid biosynthesis</keyword>
<sequence>MTTIVSHSRSTRVTASSSSKSFPLPRGKATSTTNPMKVFIVFASRKDTPPPFTTKAATKTTRLNAVLEPEQQRQQNNGDNINAEKMPLQGVKGVKRLTKSEREKNSKDYEWAALISSCGVTSIAITATYFRLLRSYNLMDDVGGVSVFPTAELFAQLALIAGAAVGMEFYARFAHKYLWHDVWWSMPMKYRKDWNKKIWLLHESHHLPREGAFEANDIFAVANGVPAFVLCSYGFFTPGVYGGLCFGAGLGITLFGIAYMYVHDGMVHKRFPTGPLGKLPWLRRVAAAHTIHHTEQFQGAPWGLFLGEDELSKHPGGIEELDKVCLANDRADKRREMECLAAGFSNAEQCDVPIHLSVGSSKDDYLVVSQDETELGIKAGLHIPSQIESPQCVITEDGKRINESLKSVVSEAKE</sequence>
<evidence type="ECO:0000256" key="6">
    <source>
        <dbReference type="SAM" id="Phobius"/>
    </source>
</evidence>
<dbReference type="Pfam" id="PF04116">
    <property type="entry name" value="FA_hydroxylase"/>
    <property type="match status" value="1"/>
</dbReference>
<dbReference type="GO" id="GO:0016119">
    <property type="term" value="P:carotene metabolic process"/>
    <property type="evidence" value="ECO:0007669"/>
    <property type="project" value="TreeGrafter"/>
</dbReference>
<feature type="compositionally biased region" description="Low complexity" evidence="5">
    <location>
        <begin position="1"/>
        <end position="21"/>
    </location>
</feature>
<dbReference type="RefSeq" id="XP_007510215.1">
    <property type="nucleotide sequence ID" value="XM_007510153.1"/>
</dbReference>
<feature type="transmembrane region" description="Helical" evidence="6">
    <location>
        <begin position="218"/>
        <end position="235"/>
    </location>
</feature>
<protein>
    <recommendedName>
        <fullName evidence="4">beta-carotene 3-hydroxylase</fullName>
        <ecNumber evidence="4">1.14.15.24</ecNumber>
    </recommendedName>
</protein>
<dbReference type="Proteomes" id="UP000198341">
    <property type="component" value="Chromosome 11"/>
</dbReference>
<reference evidence="8 9" key="1">
    <citation type="submission" date="2011-10" db="EMBL/GenBank/DDBJ databases">
        <authorList>
            <person name="Genoscope - CEA"/>
        </authorList>
    </citation>
    <scope>NUCLEOTIDE SEQUENCE [LARGE SCALE GENOMIC DNA]</scope>
    <source>
        <strain evidence="8 9">RCC 1105</strain>
    </source>
</reference>
<dbReference type="GO" id="GO:0009507">
    <property type="term" value="C:chloroplast"/>
    <property type="evidence" value="ECO:0007669"/>
    <property type="project" value="TreeGrafter"/>
</dbReference>
<evidence type="ECO:0000256" key="2">
    <source>
        <dbReference type="ARBA" id="ARBA00022746"/>
    </source>
</evidence>
<evidence type="ECO:0000313" key="9">
    <source>
        <dbReference type="Proteomes" id="UP000198341"/>
    </source>
</evidence>
<dbReference type="eggNOG" id="ENOG502QSIR">
    <property type="taxonomic scope" value="Eukaryota"/>
</dbReference>
<organism evidence="8 9">
    <name type="scientific">Bathycoccus prasinos</name>
    <dbReference type="NCBI Taxonomy" id="41875"/>
    <lineage>
        <taxon>Eukaryota</taxon>
        <taxon>Viridiplantae</taxon>
        <taxon>Chlorophyta</taxon>
        <taxon>Mamiellophyceae</taxon>
        <taxon>Mamiellales</taxon>
        <taxon>Bathycoccaceae</taxon>
        <taxon>Bathycoccus</taxon>
    </lineage>
</organism>
<feature type="transmembrane region" description="Helical" evidence="6">
    <location>
        <begin position="153"/>
        <end position="171"/>
    </location>
</feature>
<dbReference type="GO" id="GO:0010291">
    <property type="term" value="F:beta-carotene 3-hydroxylase activity"/>
    <property type="evidence" value="ECO:0007669"/>
    <property type="project" value="UniProtKB-EC"/>
</dbReference>
<evidence type="ECO:0000256" key="1">
    <source>
        <dbReference type="ARBA" id="ARBA00009324"/>
    </source>
</evidence>
<dbReference type="KEGG" id="bpg:Bathy11g02040"/>
<dbReference type="GO" id="GO:0016123">
    <property type="term" value="P:xanthophyll biosynthetic process"/>
    <property type="evidence" value="ECO:0007669"/>
    <property type="project" value="TreeGrafter"/>
</dbReference>
<dbReference type="InterPro" id="IPR006694">
    <property type="entry name" value="Fatty_acid_hydroxylase"/>
</dbReference>
<feature type="domain" description="Fatty acid hydroxylase" evidence="7">
    <location>
        <begin position="163"/>
        <end position="303"/>
    </location>
</feature>
<dbReference type="GeneID" id="19012884"/>
<keyword evidence="9" id="KW-1185">Reference proteome</keyword>
<proteinExistence type="inferred from homology"/>